<dbReference type="EMBL" id="UGXR01000001">
    <property type="protein sequence ID" value="SUH09975.1"/>
    <property type="molecule type" value="Genomic_DNA"/>
</dbReference>
<accession>A0A379VTM1</accession>
<sequence length="53" mass="6096">MHSLIWAALTACCTSLIWPGKRVKHPSEIVNVGDEINVKVLKFDRERTVYLWA</sequence>
<dbReference type="InterPro" id="IPR003029">
    <property type="entry name" value="S1_domain"/>
</dbReference>
<keyword evidence="2" id="KW-0687">Ribonucleoprotein</keyword>
<keyword evidence="2" id="KW-0689">Ribosomal protein</keyword>
<organism evidence="2 3">
    <name type="scientific">Salmonella enterica I</name>
    <dbReference type="NCBI Taxonomy" id="59201"/>
    <lineage>
        <taxon>Bacteria</taxon>
        <taxon>Pseudomonadati</taxon>
        <taxon>Pseudomonadota</taxon>
        <taxon>Gammaproteobacteria</taxon>
        <taxon>Enterobacterales</taxon>
        <taxon>Enterobacteriaceae</taxon>
        <taxon>Salmonella</taxon>
    </lineage>
</organism>
<evidence type="ECO:0000313" key="2">
    <source>
        <dbReference type="EMBL" id="SUH09975.1"/>
    </source>
</evidence>
<dbReference type="SUPFAM" id="SSF50249">
    <property type="entry name" value="Nucleic acid-binding proteins"/>
    <property type="match status" value="1"/>
</dbReference>
<evidence type="ECO:0000313" key="3">
    <source>
        <dbReference type="Proteomes" id="UP000254346"/>
    </source>
</evidence>
<dbReference type="AlphaFoldDB" id="A0A379VTM1"/>
<gene>
    <name evidence="2" type="primary">rpsA_3</name>
    <name evidence="2" type="ORF">NCTC8256_03966</name>
</gene>
<protein>
    <submittedName>
        <fullName evidence="2">30S ribosomal protein S1</fullName>
    </submittedName>
</protein>
<evidence type="ECO:0000259" key="1">
    <source>
        <dbReference type="Pfam" id="PF00575"/>
    </source>
</evidence>
<dbReference type="GO" id="GO:0003676">
    <property type="term" value="F:nucleic acid binding"/>
    <property type="evidence" value="ECO:0007669"/>
    <property type="project" value="InterPro"/>
</dbReference>
<dbReference type="InterPro" id="IPR012340">
    <property type="entry name" value="NA-bd_OB-fold"/>
</dbReference>
<reference evidence="2 3" key="1">
    <citation type="submission" date="2018-06" db="EMBL/GenBank/DDBJ databases">
        <authorList>
            <consortium name="Pathogen Informatics"/>
            <person name="Doyle S."/>
        </authorList>
    </citation>
    <scope>NUCLEOTIDE SEQUENCE [LARGE SCALE GENOMIC DNA]</scope>
    <source>
        <strain evidence="2 3">NCTC8256</strain>
    </source>
</reference>
<dbReference type="Proteomes" id="UP000254346">
    <property type="component" value="Unassembled WGS sequence"/>
</dbReference>
<name>A0A379VTM1_SALET</name>
<feature type="domain" description="S1 motif" evidence="1">
    <location>
        <begin position="22"/>
        <end position="48"/>
    </location>
</feature>
<dbReference type="Gene3D" id="2.40.50.140">
    <property type="entry name" value="Nucleic acid-binding proteins"/>
    <property type="match status" value="1"/>
</dbReference>
<dbReference type="GO" id="GO:0005840">
    <property type="term" value="C:ribosome"/>
    <property type="evidence" value="ECO:0007669"/>
    <property type="project" value="UniProtKB-KW"/>
</dbReference>
<dbReference type="Pfam" id="PF00575">
    <property type="entry name" value="S1"/>
    <property type="match status" value="1"/>
</dbReference>
<proteinExistence type="predicted"/>